<name>A0ABS6UN70_9PSEU</name>
<gene>
    <name evidence="2" type="ORF">I4I81_05135</name>
</gene>
<dbReference type="InterPro" id="IPR007295">
    <property type="entry name" value="DUF402"/>
</dbReference>
<accession>A0ABS6UN70</accession>
<reference evidence="2 3" key="1">
    <citation type="submission" date="2020-11" db="EMBL/GenBank/DDBJ databases">
        <title>Pseudonocardia abyssalis sp. nov. and Pseudonocardia oceani sp. nov., description and phylogenomic analysis of two novel actinomycetes isolated from the deep Southern Ocean.</title>
        <authorList>
            <person name="Parra J."/>
        </authorList>
    </citation>
    <scope>NUCLEOTIDE SEQUENCE [LARGE SCALE GENOMIC DNA]</scope>
    <source>
        <strain evidence="2 3">KRD-168</strain>
    </source>
</reference>
<comment type="caution">
    <text evidence="2">The sequence shown here is derived from an EMBL/GenBank/DDBJ whole genome shotgun (WGS) entry which is preliminary data.</text>
</comment>
<feature type="domain" description="DUF402" evidence="1">
    <location>
        <begin position="24"/>
        <end position="153"/>
    </location>
</feature>
<evidence type="ECO:0000259" key="1">
    <source>
        <dbReference type="Pfam" id="PF04167"/>
    </source>
</evidence>
<dbReference type="RefSeq" id="WP_218602217.1">
    <property type="nucleotide sequence ID" value="NZ_JADQDJ010000052.1"/>
</dbReference>
<organism evidence="2 3">
    <name type="scientific">Pseudonocardia abyssalis</name>
    <dbReference type="NCBI Taxonomy" id="2792008"/>
    <lineage>
        <taxon>Bacteria</taxon>
        <taxon>Bacillati</taxon>
        <taxon>Actinomycetota</taxon>
        <taxon>Actinomycetes</taxon>
        <taxon>Pseudonocardiales</taxon>
        <taxon>Pseudonocardiaceae</taxon>
        <taxon>Pseudonocardia</taxon>
    </lineage>
</organism>
<dbReference type="Proteomes" id="UP000694287">
    <property type="component" value="Unassembled WGS sequence"/>
</dbReference>
<keyword evidence="3" id="KW-1185">Reference proteome</keyword>
<proteinExistence type="predicted"/>
<sequence length="181" mass="20043">MDGVHPPKTATFDVPARTNIDTKGHERVVDEYRVTPFGLYMSRAMVGRPTAHWLQTWLLPDLGLAVTDFAWNPGHERDQDFYLDVCEIVGDGDRWLLTDHYLDIVVRTRRDARVIDVDEFVGAVACGVLDPAAAEAAMHSTHRAVDGLAAHGHDLDAWLGSLGVELTWRERPPGQATPPPA</sequence>
<evidence type="ECO:0000313" key="3">
    <source>
        <dbReference type="Proteomes" id="UP000694287"/>
    </source>
</evidence>
<protein>
    <submittedName>
        <fullName evidence="2">DUF402 domain-containing protein</fullName>
    </submittedName>
</protein>
<evidence type="ECO:0000313" key="2">
    <source>
        <dbReference type="EMBL" id="MBW0133637.1"/>
    </source>
</evidence>
<dbReference type="EMBL" id="JADQDK010000001">
    <property type="protein sequence ID" value="MBW0133637.1"/>
    <property type="molecule type" value="Genomic_DNA"/>
</dbReference>
<dbReference type="Pfam" id="PF04167">
    <property type="entry name" value="DUF402"/>
    <property type="match status" value="1"/>
</dbReference>